<feature type="domain" description="Peptidase M16 N-terminal" evidence="5">
    <location>
        <begin position="55"/>
        <end position="197"/>
    </location>
</feature>
<evidence type="ECO:0000256" key="4">
    <source>
        <dbReference type="SAM" id="SignalP"/>
    </source>
</evidence>
<evidence type="ECO:0000256" key="3">
    <source>
        <dbReference type="RuleBase" id="RU004447"/>
    </source>
</evidence>
<evidence type="ECO:0000256" key="1">
    <source>
        <dbReference type="ARBA" id="ARBA00001947"/>
    </source>
</evidence>
<dbReference type="EMBL" id="CP007035">
    <property type="protein sequence ID" value="AHF15347.1"/>
    <property type="molecule type" value="Genomic_DNA"/>
</dbReference>
<dbReference type="STRING" id="929713.NIASO_09655"/>
<dbReference type="InterPro" id="IPR011765">
    <property type="entry name" value="Pept_M16_N"/>
</dbReference>
<evidence type="ECO:0000259" key="5">
    <source>
        <dbReference type="Pfam" id="PF00675"/>
    </source>
</evidence>
<keyword evidence="4" id="KW-0732">Signal</keyword>
<evidence type="ECO:0000256" key="2">
    <source>
        <dbReference type="ARBA" id="ARBA00007261"/>
    </source>
</evidence>
<name>W0EX48_9BACT</name>
<protein>
    <submittedName>
        <fullName evidence="7">Peptidase M16</fullName>
    </submittedName>
</protein>
<feature type="chain" id="PRO_5004788272" evidence="4">
    <location>
        <begin position="21"/>
        <end position="914"/>
    </location>
</feature>
<evidence type="ECO:0000313" key="7">
    <source>
        <dbReference type="EMBL" id="AHF15347.1"/>
    </source>
</evidence>
<dbReference type="SUPFAM" id="SSF63411">
    <property type="entry name" value="LuxS/MPP-like metallohydrolase"/>
    <property type="match status" value="4"/>
</dbReference>
<feature type="signal peptide" evidence="4">
    <location>
        <begin position="1"/>
        <end position="20"/>
    </location>
</feature>
<dbReference type="PANTHER" id="PTHR11851">
    <property type="entry name" value="METALLOPROTEASE"/>
    <property type="match status" value="1"/>
</dbReference>
<dbReference type="RefSeq" id="WP_008584240.1">
    <property type="nucleotide sequence ID" value="NZ_CP007035.1"/>
</dbReference>
<dbReference type="AlphaFoldDB" id="W0EX48"/>
<dbReference type="InterPro" id="IPR007863">
    <property type="entry name" value="Peptidase_M16_C"/>
</dbReference>
<feature type="domain" description="Peptidase M16 C-terminal" evidence="6">
    <location>
        <begin position="209"/>
        <end position="382"/>
    </location>
</feature>
<comment type="cofactor">
    <cofactor evidence="1">
        <name>Zn(2+)</name>
        <dbReference type="ChEBI" id="CHEBI:29105"/>
    </cofactor>
</comment>
<dbReference type="KEGG" id="nso:NIASO_09655"/>
<gene>
    <name evidence="7" type="ORF">NIASO_09655</name>
</gene>
<proteinExistence type="inferred from homology"/>
<evidence type="ECO:0000259" key="6">
    <source>
        <dbReference type="Pfam" id="PF05193"/>
    </source>
</evidence>
<dbReference type="InterPro" id="IPR001431">
    <property type="entry name" value="Pept_M16_Zn_BS"/>
</dbReference>
<dbReference type="Pfam" id="PF00675">
    <property type="entry name" value="Peptidase_M16"/>
    <property type="match status" value="2"/>
</dbReference>
<dbReference type="HOGENOM" id="CLU_007487_1_1_10"/>
<comment type="similarity">
    <text evidence="2 3">Belongs to the peptidase M16 family.</text>
</comment>
<dbReference type="Gene3D" id="3.30.830.10">
    <property type="entry name" value="Metalloenzyme, LuxS/M16 peptidase-like"/>
    <property type="match status" value="4"/>
</dbReference>
<dbReference type="GO" id="GO:0006508">
    <property type="term" value="P:proteolysis"/>
    <property type="evidence" value="ECO:0007669"/>
    <property type="project" value="InterPro"/>
</dbReference>
<feature type="domain" description="Peptidase M16 N-terminal" evidence="5">
    <location>
        <begin position="540"/>
        <end position="639"/>
    </location>
</feature>
<accession>W0EX48</accession>
<organism evidence="7 8">
    <name type="scientific">Niabella soli DSM 19437</name>
    <dbReference type="NCBI Taxonomy" id="929713"/>
    <lineage>
        <taxon>Bacteria</taxon>
        <taxon>Pseudomonadati</taxon>
        <taxon>Bacteroidota</taxon>
        <taxon>Chitinophagia</taxon>
        <taxon>Chitinophagales</taxon>
        <taxon>Chitinophagaceae</taxon>
        <taxon>Niabella</taxon>
    </lineage>
</organism>
<feature type="domain" description="Peptidase M16 C-terminal" evidence="6">
    <location>
        <begin position="662"/>
        <end position="842"/>
    </location>
</feature>
<dbReference type="eggNOG" id="COG0612">
    <property type="taxonomic scope" value="Bacteria"/>
</dbReference>
<evidence type="ECO:0000313" key="8">
    <source>
        <dbReference type="Proteomes" id="UP000003586"/>
    </source>
</evidence>
<dbReference type="PROSITE" id="PS00143">
    <property type="entry name" value="INSULINASE"/>
    <property type="match status" value="1"/>
</dbReference>
<reference evidence="7 8" key="1">
    <citation type="submission" date="2013-12" db="EMBL/GenBank/DDBJ databases">
        <authorList>
            <consortium name="DOE Joint Genome Institute"/>
            <person name="Eisen J."/>
            <person name="Huntemann M."/>
            <person name="Han J."/>
            <person name="Chen A."/>
            <person name="Kyrpides N."/>
            <person name="Mavromatis K."/>
            <person name="Markowitz V."/>
            <person name="Palaniappan K."/>
            <person name="Ivanova N."/>
            <person name="Schaumberg A."/>
            <person name="Pati A."/>
            <person name="Liolios K."/>
            <person name="Nordberg H.P."/>
            <person name="Cantor M.N."/>
            <person name="Hua S.X."/>
            <person name="Woyke T."/>
        </authorList>
    </citation>
    <scope>NUCLEOTIDE SEQUENCE [LARGE SCALE GENOMIC DNA]</scope>
    <source>
        <strain evidence="8">DSM 19437</strain>
    </source>
</reference>
<keyword evidence="8" id="KW-1185">Reference proteome</keyword>
<dbReference type="InterPro" id="IPR011249">
    <property type="entry name" value="Metalloenz_LuxS/M16"/>
</dbReference>
<dbReference type="Proteomes" id="UP000003586">
    <property type="component" value="Chromosome"/>
</dbReference>
<dbReference type="PANTHER" id="PTHR11851:SF49">
    <property type="entry name" value="MITOCHONDRIAL-PROCESSING PEPTIDASE SUBUNIT ALPHA"/>
    <property type="match status" value="1"/>
</dbReference>
<dbReference type="GO" id="GO:0046872">
    <property type="term" value="F:metal ion binding"/>
    <property type="evidence" value="ECO:0007669"/>
    <property type="project" value="InterPro"/>
</dbReference>
<dbReference type="OrthoDB" id="9811314at2"/>
<dbReference type="GO" id="GO:0004222">
    <property type="term" value="F:metalloendopeptidase activity"/>
    <property type="evidence" value="ECO:0007669"/>
    <property type="project" value="InterPro"/>
</dbReference>
<sequence length="914" mass="102177">MKKNQLLLICLITIISTLHAQVKPKTNTGNQPTFVTAVEGVNEYRLPNGLQILLVPDAAQTNVIVNIVYHVGSRNEGYGETGMAHLLEHMLFKGSKKFSSIKQTIADKGASANGTTWYDRTNYFEILPATDSNLLWALDMESDRMVHSLMRNEDLQKEFSVVRNEFEAGENDPGSVLMERVLSTMYLWHNYGKSTIGSKEDIEQVPIGNLKEFYQKYYQPDNATLIIGGKFDEKKTLSWIGNYFGAIPKPQRVLRAPYTVEPPQDGERFVELRRNGDMQYVGLGYHTPAYSDKDYVANDAAIEILTNNPSGVFYKALVDTKLATKVSGWSQQLYDPGFTYFSCDVPLGQNLDSAKKAFLASADGISALAITEADLERAKNALSKQLFNTQNNTISFCVALTEIIGAGDWRLFYIYRDRLEKLTLADVQSVLKKYYLPSNRTYGVFIPDKEAEKNRVAVNNRPDIAALVKGYKGKAVTAQTESFDASIDNIKKSTQYGTLSNGLKYALLKKPAKGDKISARITLKLGDEQSLMNKGLVPELTARMLKNGTTSKNKKEINDLLDKLKTSLRISGNAQTVSINISTDKENMNPALELLADILLHPSFDKNEFDKMVLDLKGEYESNQSDPQYLASNAVSKKTSLYPKGHPFYPNSISEALTDLQKVTVDDLRNFYQAFYGANHAIAAFTGAIDNQAVVSFLEKNLAAFNSKQAYKEITDQYFDVKGSLEAINVTDKKNAVCMGALNLPVKESDADFPALEMANELLGGGAFLSSRIPQRLRETDGMSYGAGSYLSGNYKYAASTWGVYAIFNPMYKNKLDSALHEEINKALSAGFKEEELKKSRESWLQQRKTNLGFDNYLSYLLSSYMQDEKDLTYFTEYENKVKKLTLKDVNAALKKYIDPAKATLIYAGDFNKK</sequence>
<dbReference type="Pfam" id="PF05193">
    <property type="entry name" value="Peptidase_M16_C"/>
    <property type="match status" value="2"/>
</dbReference>
<dbReference type="InterPro" id="IPR050361">
    <property type="entry name" value="MPP/UQCRC_Complex"/>
</dbReference>